<evidence type="ECO:0000256" key="2">
    <source>
        <dbReference type="ARBA" id="ARBA00022598"/>
    </source>
</evidence>
<evidence type="ECO:0000259" key="13">
    <source>
        <dbReference type="Pfam" id="PF02875"/>
    </source>
</evidence>
<dbReference type="InterPro" id="IPR035911">
    <property type="entry name" value="MurE/MurF_N"/>
</dbReference>
<evidence type="ECO:0000256" key="9">
    <source>
        <dbReference type="ARBA" id="ARBA00023316"/>
    </source>
</evidence>
<dbReference type="GO" id="GO:0008766">
    <property type="term" value="F:UDP-N-acetylmuramoylalanyl-D-glutamyl-2,6-diaminopimelate-D-alanyl-D-alanine ligase activity"/>
    <property type="evidence" value="ECO:0007669"/>
    <property type="project" value="RHEA"/>
</dbReference>
<comment type="pathway">
    <text evidence="10 11">Cell wall biogenesis; peptidoglycan biosynthesis.</text>
</comment>
<dbReference type="PANTHER" id="PTHR43024">
    <property type="entry name" value="UDP-N-ACETYLMURAMOYL-TRIPEPTIDE--D-ALANYL-D-ALANINE LIGASE"/>
    <property type="match status" value="1"/>
</dbReference>
<dbReference type="InterPro" id="IPR036615">
    <property type="entry name" value="Mur_ligase_C_dom_sf"/>
</dbReference>
<sequence length="434" mass="48053">MMEPAALYPYFLKYPLISTDTRHIQPDSLFFALKGSNFNGNQFASEALEKGARYAVIDERQYRRDDRFLLVDDVLIALQELARFHRMQLQIPFIGITGSNGKTTTKELVHAVLSKQFITYATKGNLNNHIGVPLTILAISHQTEIAVIEMGANHPGEIALLCDIAHPTHGLITNVGKAHLAGFGGFEGVKKTKGELYDYLAAHQGTLFLQNDNPLLNEMAGARNIQHIVNYGFSATNDLIGELAHASPMLELRWREQGDATPRTVRTQLTGAYNTENILAAICIGRHFGITPGNINQAIADYTPANNRSQLTQTKHNTVICDYYNANASSMAAALDNLRFLEASHKVVILGDMFEMGDESYEEHGKVVQQAAALGAVRTIFVGEAFMQHRHPHAEFYETTEAARDALRHQPVRGALVLLKASRGMAFERLVDDL</sequence>
<evidence type="ECO:0000256" key="10">
    <source>
        <dbReference type="HAMAP-Rule" id="MF_02019"/>
    </source>
</evidence>
<keyword evidence="5 10" id="KW-0067">ATP-binding</keyword>
<organism evidence="15 16">
    <name type="scientific">Parapedobacter luteus</name>
    <dbReference type="NCBI Taxonomy" id="623280"/>
    <lineage>
        <taxon>Bacteria</taxon>
        <taxon>Pseudomonadati</taxon>
        <taxon>Bacteroidota</taxon>
        <taxon>Sphingobacteriia</taxon>
        <taxon>Sphingobacteriales</taxon>
        <taxon>Sphingobacteriaceae</taxon>
        <taxon>Parapedobacter</taxon>
    </lineage>
</organism>
<dbReference type="InterPro" id="IPR005863">
    <property type="entry name" value="UDP-N-AcMur_synth"/>
</dbReference>
<feature type="domain" description="Mur ligase central" evidence="14">
    <location>
        <begin position="96"/>
        <end position="284"/>
    </location>
</feature>
<dbReference type="EC" id="6.3.2.10" evidence="10 11"/>
<dbReference type="GO" id="GO:0008360">
    <property type="term" value="P:regulation of cell shape"/>
    <property type="evidence" value="ECO:0007669"/>
    <property type="project" value="UniProtKB-KW"/>
</dbReference>
<dbReference type="EMBL" id="FUYS01000017">
    <property type="protein sequence ID" value="SKB96362.1"/>
    <property type="molecule type" value="Genomic_DNA"/>
</dbReference>
<dbReference type="STRING" id="623280.SAMN05660226_04042"/>
<feature type="binding site" evidence="10">
    <location>
        <begin position="98"/>
        <end position="104"/>
    </location>
    <ligand>
        <name>ATP</name>
        <dbReference type="ChEBI" id="CHEBI:30616"/>
    </ligand>
</feature>
<dbReference type="GO" id="GO:0005524">
    <property type="term" value="F:ATP binding"/>
    <property type="evidence" value="ECO:0007669"/>
    <property type="project" value="UniProtKB-UniRule"/>
</dbReference>
<dbReference type="Pfam" id="PF08245">
    <property type="entry name" value="Mur_ligase_M"/>
    <property type="match status" value="1"/>
</dbReference>
<dbReference type="AlphaFoldDB" id="A0A1T5FJU8"/>
<reference evidence="15 16" key="1">
    <citation type="submission" date="2017-02" db="EMBL/GenBank/DDBJ databases">
        <authorList>
            <person name="Peterson S.W."/>
        </authorList>
    </citation>
    <scope>NUCLEOTIDE SEQUENCE [LARGE SCALE GENOMIC DNA]</scope>
    <source>
        <strain evidence="15 16">DSM 22899</strain>
    </source>
</reference>
<dbReference type="NCBIfam" id="TIGR01143">
    <property type="entry name" value="murF"/>
    <property type="match status" value="1"/>
</dbReference>
<keyword evidence="2 10" id="KW-0436">Ligase</keyword>
<accession>A0A1T5FJU8</accession>
<dbReference type="Gene3D" id="3.40.1390.10">
    <property type="entry name" value="MurE/MurF, N-terminal domain"/>
    <property type="match status" value="1"/>
</dbReference>
<dbReference type="GO" id="GO:0051301">
    <property type="term" value="P:cell division"/>
    <property type="evidence" value="ECO:0007669"/>
    <property type="project" value="UniProtKB-KW"/>
</dbReference>
<dbReference type="HAMAP" id="MF_02019">
    <property type="entry name" value="MurF"/>
    <property type="match status" value="1"/>
</dbReference>
<name>A0A1T5FJU8_9SPHI</name>
<dbReference type="PANTHER" id="PTHR43024:SF1">
    <property type="entry name" value="UDP-N-ACETYLMURAMOYL-TRIPEPTIDE--D-ALANYL-D-ALANINE LIGASE"/>
    <property type="match status" value="1"/>
</dbReference>
<evidence type="ECO:0000256" key="1">
    <source>
        <dbReference type="ARBA" id="ARBA00022490"/>
    </source>
</evidence>
<comment type="function">
    <text evidence="10 11">Involved in cell wall formation. Catalyzes the final step in the synthesis of UDP-N-acetylmuramoyl-pentapeptide, the precursor of murein.</text>
</comment>
<keyword evidence="8 10" id="KW-0131">Cell cycle</keyword>
<dbReference type="SUPFAM" id="SSF63418">
    <property type="entry name" value="MurE/MurF N-terminal domain"/>
    <property type="match status" value="1"/>
</dbReference>
<dbReference type="InterPro" id="IPR000713">
    <property type="entry name" value="Mur_ligase_N"/>
</dbReference>
<dbReference type="InterPro" id="IPR051046">
    <property type="entry name" value="MurCDEF_CellWall_CoF430Synth"/>
</dbReference>
<evidence type="ECO:0000256" key="8">
    <source>
        <dbReference type="ARBA" id="ARBA00023306"/>
    </source>
</evidence>
<dbReference type="GO" id="GO:0071555">
    <property type="term" value="P:cell wall organization"/>
    <property type="evidence" value="ECO:0007669"/>
    <property type="project" value="UniProtKB-KW"/>
</dbReference>
<dbReference type="InterPro" id="IPR013221">
    <property type="entry name" value="Mur_ligase_cen"/>
</dbReference>
<dbReference type="SUPFAM" id="SSF53244">
    <property type="entry name" value="MurD-like peptide ligases, peptide-binding domain"/>
    <property type="match status" value="1"/>
</dbReference>
<evidence type="ECO:0000313" key="15">
    <source>
        <dbReference type="EMBL" id="SKB96362.1"/>
    </source>
</evidence>
<evidence type="ECO:0000256" key="4">
    <source>
        <dbReference type="ARBA" id="ARBA00022741"/>
    </source>
</evidence>
<dbReference type="Pfam" id="PF02875">
    <property type="entry name" value="Mur_ligase_C"/>
    <property type="match status" value="1"/>
</dbReference>
<evidence type="ECO:0000256" key="11">
    <source>
        <dbReference type="RuleBase" id="RU004136"/>
    </source>
</evidence>
<dbReference type="Gene3D" id="3.90.190.20">
    <property type="entry name" value="Mur ligase, C-terminal domain"/>
    <property type="match status" value="1"/>
</dbReference>
<comment type="subcellular location">
    <subcellularLocation>
        <location evidence="10 11">Cytoplasm</location>
    </subcellularLocation>
</comment>
<dbReference type="Pfam" id="PF01225">
    <property type="entry name" value="Mur_ligase"/>
    <property type="match status" value="1"/>
</dbReference>
<evidence type="ECO:0000313" key="16">
    <source>
        <dbReference type="Proteomes" id="UP000190541"/>
    </source>
</evidence>
<evidence type="ECO:0000256" key="6">
    <source>
        <dbReference type="ARBA" id="ARBA00022960"/>
    </source>
</evidence>
<keyword evidence="6 10" id="KW-0133">Cell shape</keyword>
<proteinExistence type="inferred from homology"/>
<dbReference type="GO" id="GO:0047480">
    <property type="term" value="F:UDP-N-acetylmuramoyl-tripeptide-D-alanyl-D-alanine ligase activity"/>
    <property type="evidence" value="ECO:0007669"/>
    <property type="project" value="UniProtKB-UniRule"/>
</dbReference>
<dbReference type="RefSeq" id="WP_317043128.1">
    <property type="nucleotide sequence ID" value="NZ_FUYS01000017.1"/>
</dbReference>
<dbReference type="GO" id="GO:0005737">
    <property type="term" value="C:cytoplasm"/>
    <property type="evidence" value="ECO:0007669"/>
    <property type="project" value="UniProtKB-SubCell"/>
</dbReference>
<keyword evidence="7 10" id="KW-0573">Peptidoglycan synthesis</keyword>
<protein>
    <recommendedName>
        <fullName evidence="10 11">UDP-N-acetylmuramoyl-tripeptide--D-alanyl-D-alanine ligase</fullName>
        <ecNumber evidence="10 11">6.3.2.10</ecNumber>
    </recommendedName>
    <alternativeName>
        <fullName evidence="10">D-alanyl-D-alanine-adding enzyme</fullName>
    </alternativeName>
</protein>
<evidence type="ECO:0000256" key="3">
    <source>
        <dbReference type="ARBA" id="ARBA00022618"/>
    </source>
</evidence>
<evidence type="ECO:0000256" key="5">
    <source>
        <dbReference type="ARBA" id="ARBA00022840"/>
    </source>
</evidence>
<dbReference type="UniPathway" id="UPA00219"/>
<keyword evidence="1 10" id="KW-0963">Cytoplasm</keyword>
<dbReference type="GO" id="GO:0009252">
    <property type="term" value="P:peptidoglycan biosynthetic process"/>
    <property type="evidence" value="ECO:0007669"/>
    <property type="project" value="UniProtKB-UniRule"/>
</dbReference>
<comment type="catalytic activity">
    <reaction evidence="10 11">
        <text>D-alanyl-D-alanine + UDP-N-acetyl-alpha-D-muramoyl-L-alanyl-gamma-D-glutamyl-meso-2,6-diaminopimelate + ATP = UDP-N-acetyl-alpha-D-muramoyl-L-alanyl-gamma-D-glutamyl-meso-2,6-diaminopimeloyl-D-alanyl-D-alanine + ADP + phosphate + H(+)</text>
        <dbReference type="Rhea" id="RHEA:28374"/>
        <dbReference type="ChEBI" id="CHEBI:15378"/>
        <dbReference type="ChEBI" id="CHEBI:30616"/>
        <dbReference type="ChEBI" id="CHEBI:43474"/>
        <dbReference type="ChEBI" id="CHEBI:57822"/>
        <dbReference type="ChEBI" id="CHEBI:61386"/>
        <dbReference type="ChEBI" id="CHEBI:83905"/>
        <dbReference type="ChEBI" id="CHEBI:456216"/>
        <dbReference type="EC" id="6.3.2.10"/>
    </reaction>
</comment>
<dbReference type="Gene3D" id="3.40.1190.10">
    <property type="entry name" value="Mur-like, catalytic domain"/>
    <property type="match status" value="1"/>
</dbReference>
<dbReference type="Proteomes" id="UP000190541">
    <property type="component" value="Unassembled WGS sequence"/>
</dbReference>
<keyword evidence="4 10" id="KW-0547">Nucleotide-binding</keyword>
<dbReference type="SUPFAM" id="SSF53623">
    <property type="entry name" value="MurD-like peptide ligases, catalytic domain"/>
    <property type="match status" value="1"/>
</dbReference>
<dbReference type="InterPro" id="IPR036565">
    <property type="entry name" value="Mur-like_cat_sf"/>
</dbReference>
<evidence type="ECO:0000256" key="7">
    <source>
        <dbReference type="ARBA" id="ARBA00022984"/>
    </source>
</evidence>
<keyword evidence="3 10" id="KW-0132">Cell division</keyword>
<feature type="domain" description="Mur ligase N-terminal catalytic" evidence="12">
    <location>
        <begin position="16"/>
        <end position="83"/>
    </location>
</feature>
<comment type="similarity">
    <text evidence="10">Belongs to the MurCDEF family. MurF subfamily.</text>
</comment>
<keyword evidence="9 10" id="KW-0961">Cell wall biogenesis/degradation</keyword>
<evidence type="ECO:0000259" key="12">
    <source>
        <dbReference type="Pfam" id="PF01225"/>
    </source>
</evidence>
<evidence type="ECO:0000259" key="14">
    <source>
        <dbReference type="Pfam" id="PF08245"/>
    </source>
</evidence>
<feature type="domain" description="Mur ligase C-terminal" evidence="13">
    <location>
        <begin position="308"/>
        <end position="423"/>
    </location>
</feature>
<keyword evidence="16" id="KW-1185">Reference proteome</keyword>
<gene>
    <name evidence="10" type="primary">murF</name>
    <name evidence="15" type="ORF">SAMN05660226_04042</name>
</gene>
<dbReference type="InterPro" id="IPR004101">
    <property type="entry name" value="Mur_ligase_C"/>
</dbReference>